<evidence type="ECO:0000256" key="1">
    <source>
        <dbReference type="SAM" id="MobiDB-lite"/>
    </source>
</evidence>
<dbReference type="OrthoDB" id="10642941at2759"/>
<dbReference type="EMBL" id="WJXA01000001">
    <property type="protein sequence ID" value="KAF7152581.1"/>
    <property type="molecule type" value="Genomic_DNA"/>
</dbReference>
<dbReference type="Proteomes" id="UP000626092">
    <property type="component" value="Unassembled WGS sequence"/>
</dbReference>
<evidence type="ECO:0000313" key="2">
    <source>
        <dbReference type="EMBL" id="KAF7152581.1"/>
    </source>
</evidence>
<name>A0A834HDL7_RHOSS</name>
<sequence length="258" mass="28863">MLTLSWCFHNNLLQVKIYTDSWLLVRDLVKGCESGWLLDALLEDIRALCYLLIDVCVCKVNRVTVCKAQVLAVPRTSDKYAEGTAPPFLFYPSKAEVLAIRVASHLVGNSESSNQLYQDSGVVVEANSQSEAPAKKDENFDGRYLNQIRLRRTKCVPGASSTDQMHLRRSSSAPLGASTNQMRPRRSKCVPSSCCTDHVRLRRVLHRSSATQVQSKGSPGESSTYQVCLKRNPSAPQVHLDHDSFTTHNHYPTMREIL</sequence>
<reference evidence="2" key="1">
    <citation type="submission" date="2019-11" db="EMBL/GenBank/DDBJ databases">
        <authorList>
            <person name="Liu Y."/>
            <person name="Hou J."/>
            <person name="Li T.-Q."/>
            <person name="Guan C.-H."/>
            <person name="Wu X."/>
            <person name="Wu H.-Z."/>
            <person name="Ling F."/>
            <person name="Zhang R."/>
            <person name="Shi X.-G."/>
            <person name="Ren J.-P."/>
            <person name="Chen E.-F."/>
            <person name="Sun J.-M."/>
        </authorList>
    </citation>
    <scope>NUCLEOTIDE SEQUENCE</scope>
    <source>
        <strain evidence="2">Adult_tree_wgs_1</strain>
        <tissue evidence="2">Leaves</tissue>
    </source>
</reference>
<keyword evidence="3" id="KW-1185">Reference proteome</keyword>
<organism evidence="2 3">
    <name type="scientific">Rhododendron simsii</name>
    <name type="common">Sims's rhododendron</name>
    <dbReference type="NCBI Taxonomy" id="118357"/>
    <lineage>
        <taxon>Eukaryota</taxon>
        <taxon>Viridiplantae</taxon>
        <taxon>Streptophyta</taxon>
        <taxon>Embryophyta</taxon>
        <taxon>Tracheophyta</taxon>
        <taxon>Spermatophyta</taxon>
        <taxon>Magnoliopsida</taxon>
        <taxon>eudicotyledons</taxon>
        <taxon>Gunneridae</taxon>
        <taxon>Pentapetalae</taxon>
        <taxon>asterids</taxon>
        <taxon>Ericales</taxon>
        <taxon>Ericaceae</taxon>
        <taxon>Ericoideae</taxon>
        <taxon>Rhodoreae</taxon>
        <taxon>Rhododendron</taxon>
    </lineage>
</organism>
<proteinExistence type="predicted"/>
<dbReference type="AlphaFoldDB" id="A0A834HDL7"/>
<feature type="compositionally biased region" description="Polar residues" evidence="1">
    <location>
        <begin position="159"/>
        <end position="182"/>
    </location>
</feature>
<evidence type="ECO:0000313" key="3">
    <source>
        <dbReference type="Proteomes" id="UP000626092"/>
    </source>
</evidence>
<comment type="caution">
    <text evidence="2">The sequence shown here is derived from an EMBL/GenBank/DDBJ whole genome shotgun (WGS) entry which is preliminary data.</text>
</comment>
<gene>
    <name evidence="2" type="ORF">RHSIM_Rhsim01G0016200</name>
</gene>
<accession>A0A834HDL7</accession>
<feature type="region of interest" description="Disordered" evidence="1">
    <location>
        <begin position="158"/>
        <end position="189"/>
    </location>
</feature>
<protein>
    <submittedName>
        <fullName evidence="2">Uncharacterized protein</fullName>
    </submittedName>
</protein>